<evidence type="ECO:0000313" key="14">
    <source>
        <dbReference type="Proteomes" id="UP000003560"/>
    </source>
</evidence>
<keyword evidence="8" id="KW-0482">Metalloprotease</keyword>
<dbReference type="EMBL" id="ABXJ01000125">
    <property type="protein sequence ID" value="EEA89718.1"/>
    <property type="molecule type" value="Genomic_DNA"/>
</dbReference>
<feature type="active site" description="Proton acceptor" evidence="10">
    <location>
        <position position="189"/>
    </location>
</feature>
<comment type="caution">
    <text evidence="13">The sequence shown here is derived from an EMBL/GenBank/DDBJ whole genome shotgun (WGS) entry which is preliminary data.</text>
</comment>
<feature type="binding site" evidence="11">
    <location>
        <position position="190"/>
    </location>
    <ligand>
        <name>Zn(2+)</name>
        <dbReference type="ChEBI" id="CHEBI:29105"/>
        <label>2</label>
    </ligand>
</feature>
<dbReference type="NCBIfam" id="NF009920">
    <property type="entry name" value="PRK13381.1"/>
    <property type="match status" value="1"/>
</dbReference>
<dbReference type="NCBIfam" id="TIGR01882">
    <property type="entry name" value="peptidase-T"/>
    <property type="match status" value="1"/>
</dbReference>
<feature type="binding site" evidence="11">
    <location>
        <position position="394"/>
    </location>
    <ligand>
        <name>Zn(2+)</name>
        <dbReference type="ChEBI" id="CHEBI:29105"/>
        <label>2</label>
    </ligand>
</feature>
<sequence length="420" mass="45669">MARPKDMEDANMTDVLERFLRYVQVDTQSADEHCDQVPSTDIQFDLARLLADELGEMGARDVTVTEHAYVTALIPPSPGSEDRPKLGLIAHLDTTEQAPGFGVKPHVLTYDGGDLVCGTVDGKPVSISPELLPALNDLVGEELVCTDGTTLLGADDKAGVAEIMALAALLCEHPELPHPAIGICFCPDEEIGHGAELLDVEGFGCTYAYTVDGGPIGELEWECFNAAEAVVSFQGFSIHPGDSKGRMVNAGELFHRFHGLLPAAQRPEYTEGYEGFYYLEGVSATVEHATARYIIRDHDAGKFQAKIDHLLSAAAFVNEEQGRERVTVEIKQQYRNMAEVVAEYPELIEEAKHAFEEEGIAPNVIPIRGGTDGAQLSFRGLPCPNLSTGAFCCHGVNEFIPVRSLETMVRVLERLVARFA</sequence>
<keyword evidence="7 11" id="KW-0862">Zinc</keyword>
<dbReference type="GO" id="GO:0006518">
    <property type="term" value="P:peptide metabolic process"/>
    <property type="evidence" value="ECO:0007669"/>
    <property type="project" value="InterPro"/>
</dbReference>
<feature type="binding site" evidence="11">
    <location>
        <position position="91"/>
    </location>
    <ligand>
        <name>Zn(2+)</name>
        <dbReference type="ChEBI" id="CHEBI:29105"/>
        <label>1</label>
    </ligand>
</feature>
<dbReference type="GO" id="GO:0006508">
    <property type="term" value="P:proteolysis"/>
    <property type="evidence" value="ECO:0007669"/>
    <property type="project" value="UniProtKB-UniRule"/>
</dbReference>
<dbReference type="InterPro" id="IPR001261">
    <property type="entry name" value="ArgE/DapE_CS"/>
</dbReference>
<keyword evidence="5 11" id="KW-0479">Metal-binding</keyword>
<dbReference type="GO" id="GO:0005829">
    <property type="term" value="C:cytosol"/>
    <property type="evidence" value="ECO:0007669"/>
    <property type="project" value="TreeGrafter"/>
</dbReference>
<evidence type="ECO:0000256" key="5">
    <source>
        <dbReference type="ARBA" id="ARBA00022723"/>
    </source>
</evidence>
<dbReference type="Pfam" id="PF07687">
    <property type="entry name" value="M20_dimer"/>
    <property type="match status" value="1"/>
</dbReference>
<evidence type="ECO:0000256" key="8">
    <source>
        <dbReference type="ARBA" id="ARBA00023049"/>
    </source>
</evidence>
<dbReference type="Proteomes" id="UP000003560">
    <property type="component" value="Unassembled WGS sequence"/>
</dbReference>
<evidence type="ECO:0000256" key="4">
    <source>
        <dbReference type="ARBA" id="ARBA00022670"/>
    </source>
</evidence>
<dbReference type="eggNOG" id="COG2195">
    <property type="taxonomic scope" value="Bacteria"/>
</dbReference>
<name>B6GDA2_9ACTN</name>
<dbReference type="AlphaFoldDB" id="B6GDA2"/>
<evidence type="ECO:0000256" key="1">
    <source>
        <dbReference type="ARBA" id="ARBA00000870"/>
    </source>
</evidence>
<keyword evidence="6 13" id="KW-0378">Hydrolase</keyword>
<evidence type="ECO:0000256" key="10">
    <source>
        <dbReference type="PIRSR" id="PIRSR037215-1"/>
    </source>
</evidence>
<accession>B6GDA2</accession>
<dbReference type="EC" id="3.4.11.4" evidence="9"/>
<feature type="binding site" evidence="11">
    <location>
        <position position="155"/>
    </location>
    <ligand>
        <name>Zn(2+)</name>
        <dbReference type="ChEBI" id="CHEBI:29105"/>
        <label>1</label>
    </ligand>
</feature>
<evidence type="ECO:0000256" key="9">
    <source>
        <dbReference type="NCBIfam" id="TIGR01882"/>
    </source>
</evidence>
<dbReference type="PROSITE" id="PS00758">
    <property type="entry name" value="ARGE_DAPE_CPG2_1"/>
    <property type="match status" value="1"/>
</dbReference>
<dbReference type="PANTHER" id="PTHR42994">
    <property type="entry name" value="PEPTIDASE T"/>
    <property type="match status" value="1"/>
</dbReference>
<dbReference type="GO" id="GO:0045148">
    <property type="term" value="F:tripeptide aminopeptidase activity"/>
    <property type="evidence" value="ECO:0007669"/>
    <property type="project" value="UniProtKB-UniRule"/>
</dbReference>
<dbReference type="PIRSF" id="PIRSF037215">
    <property type="entry name" value="Peptidase_M20B"/>
    <property type="match status" value="1"/>
</dbReference>
<dbReference type="Gene3D" id="3.30.70.360">
    <property type="match status" value="1"/>
</dbReference>
<reference evidence="13 14" key="1">
    <citation type="submission" date="2008-10" db="EMBL/GenBank/DDBJ databases">
        <title>Draft genome sequence of Collinsella stercoris (DSM 13279).</title>
        <authorList>
            <person name="Sudarsanam P."/>
            <person name="Ley R."/>
            <person name="Guruge J."/>
            <person name="Turnbaugh P.J."/>
            <person name="Mahowald M."/>
            <person name="Liep D."/>
            <person name="Gordon J."/>
        </authorList>
    </citation>
    <scope>NUCLEOTIDE SEQUENCE [LARGE SCALE GENOMIC DNA]</scope>
    <source>
        <strain evidence="13 14">DSM 13279</strain>
    </source>
</reference>
<keyword evidence="4" id="KW-0645">Protease</keyword>
<keyword evidence="3 13" id="KW-0031">Aminopeptidase</keyword>
<evidence type="ECO:0000256" key="6">
    <source>
        <dbReference type="ARBA" id="ARBA00022801"/>
    </source>
</evidence>
<comment type="cofactor">
    <cofactor evidence="11">
        <name>Zn(2+)</name>
        <dbReference type="ChEBI" id="CHEBI:29105"/>
    </cofactor>
    <text evidence="11">Binds 2 Zn(2+) ions per subunit.</text>
</comment>
<dbReference type="InterPro" id="IPR002933">
    <property type="entry name" value="Peptidase_M20"/>
</dbReference>
<dbReference type="HOGENOM" id="CLU_053676_0_0_11"/>
<dbReference type="Pfam" id="PF01546">
    <property type="entry name" value="Peptidase_M20"/>
    <property type="match status" value="1"/>
</dbReference>
<dbReference type="PANTHER" id="PTHR42994:SF1">
    <property type="entry name" value="PEPTIDASE T"/>
    <property type="match status" value="1"/>
</dbReference>
<evidence type="ECO:0000256" key="11">
    <source>
        <dbReference type="PIRSR" id="PIRSR037215-2"/>
    </source>
</evidence>
<gene>
    <name evidence="13" type="primary">pepT</name>
    <name evidence="13" type="ORF">COLSTE_02080</name>
</gene>
<dbReference type="STRING" id="445975.COLSTE_02080"/>
<feature type="binding site" evidence="11">
    <location>
        <position position="155"/>
    </location>
    <ligand>
        <name>Zn(2+)</name>
        <dbReference type="ChEBI" id="CHEBI:29105"/>
        <label>2</label>
    </ligand>
</feature>
<evidence type="ECO:0000259" key="12">
    <source>
        <dbReference type="Pfam" id="PF07687"/>
    </source>
</evidence>
<comment type="catalytic activity">
    <reaction evidence="1">
        <text>Release of the N-terminal residue from a tripeptide.</text>
        <dbReference type="EC" id="3.4.11.4"/>
    </reaction>
</comment>
<dbReference type="CDD" id="cd03892">
    <property type="entry name" value="M20_peptT"/>
    <property type="match status" value="1"/>
</dbReference>
<feature type="binding site" evidence="11">
    <location>
        <position position="212"/>
    </location>
    <ligand>
        <name>Zn(2+)</name>
        <dbReference type="ChEBI" id="CHEBI:29105"/>
        <label>1</label>
    </ligand>
</feature>
<dbReference type="SUPFAM" id="SSF53187">
    <property type="entry name" value="Zn-dependent exopeptidases"/>
    <property type="match status" value="1"/>
</dbReference>
<comment type="similarity">
    <text evidence="2">Belongs to the peptidase M20B family.</text>
</comment>
<evidence type="ECO:0000256" key="3">
    <source>
        <dbReference type="ARBA" id="ARBA00022438"/>
    </source>
</evidence>
<evidence type="ECO:0000256" key="7">
    <source>
        <dbReference type="ARBA" id="ARBA00022833"/>
    </source>
</evidence>
<dbReference type="InterPro" id="IPR036264">
    <property type="entry name" value="Bact_exopeptidase_dim_dom"/>
</dbReference>
<evidence type="ECO:0000313" key="13">
    <source>
        <dbReference type="EMBL" id="EEA89718.1"/>
    </source>
</evidence>
<evidence type="ECO:0000256" key="2">
    <source>
        <dbReference type="ARBA" id="ARBA00009692"/>
    </source>
</evidence>
<reference evidence="13 14" key="2">
    <citation type="submission" date="2008-10" db="EMBL/GenBank/DDBJ databases">
        <authorList>
            <person name="Fulton L."/>
            <person name="Clifton S."/>
            <person name="Fulton B."/>
            <person name="Xu J."/>
            <person name="Minx P."/>
            <person name="Pepin K.H."/>
            <person name="Johnson M."/>
            <person name="Thiruvilangam P."/>
            <person name="Bhonagiri V."/>
            <person name="Nash W.E."/>
            <person name="Mardis E.R."/>
            <person name="Wilson R.K."/>
        </authorList>
    </citation>
    <scope>NUCLEOTIDE SEQUENCE [LARGE SCALE GENOMIC DNA]</scope>
    <source>
        <strain evidence="13 14">DSM 13279</strain>
    </source>
</reference>
<feature type="active site" evidence="10">
    <location>
        <position position="93"/>
    </location>
</feature>
<dbReference type="InterPro" id="IPR010161">
    <property type="entry name" value="Peptidase_M20B"/>
</dbReference>
<dbReference type="GO" id="GO:0008270">
    <property type="term" value="F:zinc ion binding"/>
    <property type="evidence" value="ECO:0007669"/>
    <property type="project" value="InterPro"/>
</dbReference>
<dbReference type="PROSITE" id="PS00759">
    <property type="entry name" value="ARGE_DAPE_CPG2_2"/>
    <property type="match status" value="1"/>
</dbReference>
<keyword evidence="14" id="KW-1185">Reference proteome</keyword>
<dbReference type="SUPFAM" id="SSF55031">
    <property type="entry name" value="Bacterial exopeptidase dimerisation domain"/>
    <property type="match status" value="1"/>
</dbReference>
<protein>
    <recommendedName>
        <fullName evidence="9">Peptidase T</fullName>
        <ecNumber evidence="9">3.4.11.4</ecNumber>
    </recommendedName>
</protein>
<proteinExistence type="inferred from homology"/>
<dbReference type="Gene3D" id="3.40.630.10">
    <property type="entry name" value="Zn peptidases"/>
    <property type="match status" value="1"/>
</dbReference>
<feature type="domain" description="Peptidase M20 dimerisation" evidence="12">
    <location>
        <begin position="224"/>
        <end position="310"/>
    </location>
</feature>
<dbReference type="GO" id="GO:0008237">
    <property type="term" value="F:metallopeptidase activity"/>
    <property type="evidence" value="ECO:0007669"/>
    <property type="project" value="UniProtKB-KW"/>
</dbReference>
<dbReference type="NCBIfam" id="NF003976">
    <property type="entry name" value="PRK05469.1"/>
    <property type="match status" value="1"/>
</dbReference>
<organism evidence="13 14">
    <name type="scientific">Collinsella stercoris DSM 13279</name>
    <dbReference type="NCBI Taxonomy" id="445975"/>
    <lineage>
        <taxon>Bacteria</taxon>
        <taxon>Bacillati</taxon>
        <taxon>Actinomycetota</taxon>
        <taxon>Coriobacteriia</taxon>
        <taxon>Coriobacteriales</taxon>
        <taxon>Coriobacteriaceae</taxon>
        <taxon>Collinsella</taxon>
    </lineage>
</organism>
<dbReference type="InterPro" id="IPR011650">
    <property type="entry name" value="Peptidase_M20_dimer"/>
</dbReference>